<proteinExistence type="predicted"/>
<gene>
    <name evidence="1" type="ORF">J2736_000380</name>
</gene>
<name>A0ABU1NQA4_9BACL</name>
<evidence type="ECO:0000313" key="1">
    <source>
        <dbReference type="EMBL" id="MDR6549197.1"/>
    </source>
</evidence>
<dbReference type="InterPro" id="IPR011009">
    <property type="entry name" value="Kinase-like_dom_sf"/>
</dbReference>
<sequence length="325" mass="38818">MVAMNEHIFLESGRVRDDIPHEREVIYVGRNGQKVERIQVEIEGAMISFIFKPLTNYPNKGKELWVQEHISYRIPEVRIPRIMYSAQAIEPEKEWMVFEDLGELEHSFRADMLIKTSELMPYWHRLPTSLLPQAFEGHSPKLTEIQRFIQVKGEQIKQLWLRHGFQDEHMTYFLAVILPYEHLESETVISHGDLYPLNLTEVNNQSYILDWEYIHINSVFWDLYNLMDITSPQYSRLVIQQESRLDILERYMAVRSRLHFPTKEGFIRDYHSFSALYSMWLLLLIEDDIAQGKFEETALKRQYNETLEIFRIVLLFLIDTRGQNF</sequence>
<organism evidence="1 2">
    <name type="scientific">Paenibacillus qinlingensis</name>
    <dbReference type="NCBI Taxonomy" id="1837343"/>
    <lineage>
        <taxon>Bacteria</taxon>
        <taxon>Bacillati</taxon>
        <taxon>Bacillota</taxon>
        <taxon>Bacilli</taxon>
        <taxon>Bacillales</taxon>
        <taxon>Paenibacillaceae</taxon>
        <taxon>Paenibacillus</taxon>
    </lineage>
</organism>
<dbReference type="Proteomes" id="UP001267290">
    <property type="component" value="Unassembled WGS sequence"/>
</dbReference>
<evidence type="ECO:0000313" key="2">
    <source>
        <dbReference type="Proteomes" id="UP001267290"/>
    </source>
</evidence>
<dbReference type="SUPFAM" id="SSF56112">
    <property type="entry name" value="Protein kinase-like (PK-like)"/>
    <property type="match status" value="1"/>
</dbReference>
<comment type="caution">
    <text evidence="1">The sequence shown here is derived from an EMBL/GenBank/DDBJ whole genome shotgun (WGS) entry which is preliminary data.</text>
</comment>
<dbReference type="Gene3D" id="3.90.1200.10">
    <property type="match status" value="1"/>
</dbReference>
<accession>A0ABU1NQA4</accession>
<evidence type="ECO:0008006" key="3">
    <source>
        <dbReference type="Google" id="ProtNLM"/>
    </source>
</evidence>
<keyword evidence="2" id="KW-1185">Reference proteome</keyword>
<protein>
    <recommendedName>
        <fullName evidence="3">Aminoglycoside phosphotransferase domain-containing protein</fullName>
    </recommendedName>
</protein>
<dbReference type="RefSeq" id="WP_310222980.1">
    <property type="nucleotide sequence ID" value="NZ_JAVDSB010000001.1"/>
</dbReference>
<dbReference type="EMBL" id="JAVDSB010000001">
    <property type="protein sequence ID" value="MDR6549197.1"/>
    <property type="molecule type" value="Genomic_DNA"/>
</dbReference>
<reference evidence="1 2" key="1">
    <citation type="submission" date="2023-07" db="EMBL/GenBank/DDBJ databases">
        <title>Sorghum-associated microbial communities from plants grown in Nebraska, USA.</title>
        <authorList>
            <person name="Schachtman D."/>
        </authorList>
    </citation>
    <scope>NUCLEOTIDE SEQUENCE [LARGE SCALE GENOMIC DNA]</scope>
    <source>
        <strain evidence="1 2">CC258</strain>
    </source>
</reference>